<evidence type="ECO:0000313" key="2">
    <source>
        <dbReference type="Proteomes" id="UP001143362"/>
    </source>
</evidence>
<evidence type="ECO:0000313" key="1">
    <source>
        <dbReference type="EMBL" id="MCX2981317.1"/>
    </source>
</evidence>
<evidence type="ECO:0008006" key="3">
    <source>
        <dbReference type="Google" id="ProtNLM"/>
    </source>
</evidence>
<dbReference type="InterPro" id="IPR027417">
    <property type="entry name" value="P-loop_NTPase"/>
</dbReference>
<comment type="caution">
    <text evidence="1">The sequence shown here is derived from an EMBL/GenBank/DDBJ whole genome shotgun (WGS) entry which is preliminary data.</text>
</comment>
<sequence>MTESSSNTAPPSIQPWLNLIKHPRTLGRYQQIFLFSHMRANTSLFGHLLGASPEIEGYYEMHIGYYSWKSLWRQKLLHFADHPVKPQGRYMFDKILHSEHTVDDLFLTDNHARLFFCLRNPEQTIPSIVKLWRDIDPSHDYCQPELAARYYCERLLELQKLADRAQVGYYYFDAQCLRDDNARCLDTISEWLQLEQPLSNDYKVQPRTGAARAGDHSSNLLQGKIVPGSSDYSAIKVADDLLAQANTVYFSVRSQLVRGAAMAVTND</sequence>
<protein>
    <recommendedName>
        <fullName evidence="3">Sulfotransferase family protein</fullName>
    </recommendedName>
</protein>
<dbReference type="Gene3D" id="3.40.50.300">
    <property type="entry name" value="P-loop containing nucleotide triphosphate hydrolases"/>
    <property type="match status" value="1"/>
</dbReference>
<dbReference type="SUPFAM" id="SSF52540">
    <property type="entry name" value="P-loop containing nucleoside triphosphate hydrolases"/>
    <property type="match status" value="1"/>
</dbReference>
<dbReference type="EMBL" id="SHNN01000002">
    <property type="protein sequence ID" value="MCX2981317.1"/>
    <property type="molecule type" value="Genomic_DNA"/>
</dbReference>
<keyword evidence="2" id="KW-1185">Reference proteome</keyword>
<accession>A0ABT3TIY8</accession>
<organism evidence="1 2">
    <name type="scientific">Candidatus Litorirhabdus singularis</name>
    <dbReference type="NCBI Taxonomy" id="2518993"/>
    <lineage>
        <taxon>Bacteria</taxon>
        <taxon>Pseudomonadati</taxon>
        <taxon>Pseudomonadota</taxon>
        <taxon>Gammaproteobacteria</taxon>
        <taxon>Cellvibrionales</taxon>
        <taxon>Halieaceae</taxon>
        <taxon>Candidatus Litorirhabdus</taxon>
    </lineage>
</organism>
<proteinExistence type="predicted"/>
<dbReference type="Proteomes" id="UP001143362">
    <property type="component" value="Unassembled WGS sequence"/>
</dbReference>
<reference evidence="1" key="1">
    <citation type="submission" date="2019-02" db="EMBL/GenBank/DDBJ databases">
        <authorList>
            <person name="Li S.-H."/>
        </authorList>
    </citation>
    <scope>NUCLEOTIDE SEQUENCE</scope>
    <source>
        <strain evidence="1">IMCC14734</strain>
    </source>
</reference>
<dbReference type="RefSeq" id="WP_279245318.1">
    <property type="nucleotide sequence ID" value="NZ_SHNN01000002.1"/>
</dbReference>
<gene>
    <name evidence="1" type="ORF">EYC98_10620</name>
</gene>
<name>A0ABT3TIY8_9GAMM</name>